<dbReference type="EMBL" id="CP017077">
    <property type="protein sequence ID" value="AOR80844.1"/>
    <property type="molecule type" value="Genomic_DNA"/>
</dbReference>
<proteinExistence type="predicted"/>
<gene>
    <name evidence="1" type="ORF">BES08_29020</name>
</gene>
<geneLocation type="plasmid" evidence="1 2">
    <name>pSA2</name>
</geneLocation>
<accession>A0A1D8AFE9</accession>
<dbReference type="KEGG" id="nre:BES08_29020"/>
<keyword evidence="2" id="KW-1185">Reference proteome</keyword>
<reference evidence="2" key="1">
    <citation type="journal article" date="2017" name="J. Biotechnol.">
        <title>Complete genome sequence of Novosphingobium resinovorum SA1, a versatile xenobiotic-degrading bacterium capable of utilizing sulfanilic acid.</title>
        <authorList>
            <person name="Hegedus B."/>
            <person name="Kos P.B."/>
            <person name="Balint B."/>
            <person name="Maroti G."/>
            <person name="Gan H.M."/>
            <person name="Perei K."/>
            <person name="Rakhely G."/>
        </authorList>
    </citation>
    <scope>NUCLEOTIDE SEQUENCE [LARGE SCALE GENOMIC DNA]</scope>
    <source>
        <strain evidence="2">SA1</strain>
    </source>
</reference>
<protein>
    <submittedName>
        <fullName evidence="1">Uncharacterized protein</fullName>
    </submittedName>
</protein>
<keyword evidence="1" id="KW-0614">Plasmid</keyword>
<dbReference type="AlphaFoldDB" id="A0A1D8AFE9"/>
<dbReference type="Proteomes" id="UP000094626">
    <property type="component" value="Plasmid pSA2"/>
</dbReference>
<evidence type="ECO:0000313" key="1">
    <source>
        <dbReference type="EMBL" id="AOR80844.1"/>
    </source>
</evidence>
<sequence length="63" mass="6928">MDADTIRTIAGLALQRSVRCESAASSDGLSRLGASRALVQFARDLNATANELEREARKRKRPR</sequence>
<organism evidence="1 2">
    <name type="scientific">Novosphingobium resinovorum</name>
    <dbReference type="NCBI Taxonomy" id="158500"/>
    <lineage>
        <taxon>Bacteria</taxon>
        <taxon>Pseudomonadati</taxon>
        <taxon>Pseudomonadota</taxon>
        <taxon>Alphaproteobacteria</taxon>
        <taxon>Sphingomonadales</taxon>
        <taxon>Sphingomonadaceae</taxon>
        <taxon>Novosphingobium</taxon>
    </lineage>
</organism>
<name>A0A1D8AFE9_9SPHN</name>
<evidence type="ECO:0000313" key="2">
    <source>
        <dbReference type="Proteomes" id="UP000094626"/>
    </source>
</evidence>